<dbReference type="InterPro" id="IPR029063">
    <property type="entry name" value="SAM-dependent_MTases_sf"/>
</dbReference>
<evidence type="ECO:0000256" key="11">
    <source>
        <dbReference type="ARBA" id="ARBA00031350"/>
    </source>
</evidence>
<comment type="subcellular location">
    <subcellularLocation>
        <location evidence="1">Cytoplasm</location>
    </subcellularLocation>
</comment>
<dbReference type="Pfam" id="PF01135">
    <property type="entry name" value="PCMT"/>
    <property type="match status" value="1"/>
</dbReference>
<dbReference type="InterPro" id="IPR000682">
    <property type="entry name" value="PCMT"/>
</dbReference>
<evidence type="ECO:0000256" key="3">
    <source>
        <dbReference type="ARBA" id="ARBA00011890"/>
    </source>
</evidence>
<name>A0A316TE43_9ACTN</name>
<evidence type="ECO:0000256" key="9">
    <source>
        <dbReference type="ARBA" id="ARBA00030757"/>
    </source>
</evidence>
<evidence type="ECO:0000256" key="10">
    <source>
        <dbReference type="ARBA" id="ARBA00031323"/>
    </source>
</evidence>
<dbReference type="AlphaFoldDB" id="A0A316TE43"/>
<evidence type="ECO:0000256" key="6">
    <source>
        <dbReference type="ARBA" id="ARBA00022603"/>
    </source>
</evidence>
<gene>
    <name evidence="12" type="ORF">DJ010_16165</name>
</gene>
<proteinExistence type="inferred from homology"/>
<evidence type="ECO:0000256" key="7">
    <source>
        <dbReference type="ARBA" id="ARBA00022679"/>
    </source>
</evidence>
<dbReference type="CDD" id="cd02440">
    <property type="entry name" value="AdoMet_MTases"/>
    <property type="match status" value="1"/>
</dbReference>
<evidence type="ECO:0000256" key="5">
    <source>
        <dbReference type="ARBA" id="ARBA00022490"/>
    </source>
</evidence>
<evidence type="ECO:0000256" key="2">
    <source>
        <dbReference type="ARBA" id="ARBA00005369"/>
    </source>
</evidence>
<dbReference type="PANTHER" id="PTHR11579">
    <property type="entry name" value="PROTEIN-L-ISOASPARTATE O-METHYLTRANSFERASE"/>
    <property type="match status" value="1"/>
</dbReference>
<dbReference type="GO" id="GO:0032259">
    <property type="term" value="P:methylation"/>
    <property type="evidence" value="ECO:0007669"/>
    <property type="project" value="UniProtKB-KW"/>
</dbReference>
<evidence type="ECO:0000256" key="1">
    <source>
        <dbReference type="ARBA" id="ARBA00004496"/>
    </source>
</evidence>
<evidence type="ECO:0000256" key="8">
    <source>
        <dbReference type="ARBA" id="ARBA00022691"/>
    </source>
</evidence>
<dbReference type="Gene3D" id="3.40.50.150">
    <property type="entry name" value="Vaccinia Virus protein VP39"/>
    <property type="match status" value="1"/>
</dbReference>
<keyword evidence="7 12" id="KW-0808">Transferase</keyword>
<dbReference type="RefSeq" id="WP_109695590.1">
    <property type="nucleotide sequence ID" value="NZ_QGDD01000007.1"/>
</dbReference>
<evidence type="ECO:0000313" key="13">
    <source>
        <dbReference type="Proteomes" id="UP000245507"/>
    </source>
</evidence>
<dbReference type="EMBL" id="QGDD01000007">
    <property type="protein sequence ID" value="PWN02058.1"/>
    <property type="molecule type" value="Genomic_DNA"/>
</dbReference>
<dbReference type="Proteomes" id="UP000245507">
    <property type="component" value="Unassembled WGS sequence"/>
</dbReference>
<dbReference type="OrthoDB" id="4035289at2"/>
<dbReference type="GO" id="GO:0004719">
    <property type="term" value="F:protein-L-isoaspartate (D-aspartate) O-methyltransferase activity"/>
    <property type="evidence" value="ECO:0007669"/>
    <property type="project" value="UniProtKB-EC"/>
</dbReference>
<accession>A0A316TE43</accession>
<evidence type="ECO:0000313" key="12">
    <source>
        <dbReference type="EMBL" id="PWN02058.1"/>
    </source>
</evidence>
<protein>
    <recommendedName>
        <fullName evidence="4">Protein-L-isoaspartate O-methyltransferase</fullName>
        <ecNumber evidence="3">2.1.1.77</ecNumber>
    </recommendedName>
    <alternativeName>
        <fullName evidence="11">L-isoaspartyl protein carboxyl methyltransferase</fullName>
    </alternativeName>
    <alternativeName>
        <fullName evidence="9">Protein L-isoaspartyl methyltransferase</fullName>
    </alternativeName>
    <alternativeName>
        <fullName evidence="10">Protein-beta-aspartate methyltransferase</fullName>
    </alternativeName>
</protein>
<comment type="caution">
    <text evidence="12">The sequence shown here is derived from an EMBL/GenBank/DDBJ whole genome shotgun (WGS) entry which is preliminary data.</text>
</comment>
<keyword evidence="6 12" id="KW-0489">Methyltransferase</keyword>
<dbReference type="SUPFAM" id="SSF53335">
    <property type="entry name" value="S-adenosyl-L-methionine-dependent methyltransferases"/>
    <property type="match status" value="1"/>
</dbReference>
<dbReference type="EC" id="2.1.1.77" evidence="3"/>
<dbReference type="GO" id="GO:0005737">
    <property type="term" value="C:cytoplasm"/>
    <property type="evidence" value="ECO:0007669"/>
    <property type="project" value="UniProtKB-SubCell"/>
</dbReference>
<organism evidence="12 13">
    <name type="scientific">Nocardioides silvaticus</name>
    <dbReference type="NCBI Taxonomy" id="2201891"/>
    <lineage>
        <taxon>Bacteria</taxon>
        <taxon>Bacillati</taxon>
        <taxon>Actinomycetota</taxon>
        <taxon>Actinomycetes</taxon>
        <taxon>Propionibacteriales</taxon>
        <taxon>Nocardioidaceae</taxon>
        <taxon>Nocardioides</taxon>
    </lineage>
</organism>
<sequence>MSSRLDEAFAAVPRRDFLPAGQQASAHLDRALDIGHGVTNSQPTTVRTMLALLDPQPGDRVLDVGSGSGWTTALLAHLVAPDGCVIAVERIPELVERSREALGRIVPDEKHPDPSESGAFRQGLSRFAPATIHPADPGVLGRPEEAPYDRVLVSADADQVPMALVEQLAVGGVLVVPVVGVMHRIVLTPEGPVVEQHGRYAFVPLIED</sequence>
<keyword evidence="8" id="KW-0949">S-adenosyl-L-methionine</keyword>
<evidence type="ECO:0000256" key="4">
    <source>
        <dbReference type="ARBA" id="ARBA00013346"/>
    </source>
</evidence>
<dbReference type="PANTHER" id="PTHR11579:SF0">
    <property type="entry name" value="PROTEIN-L-ISOASPARTATE(D-ASPARTATE) O-METHYLTRANSFERASE"/>
    <property type="match status" value="1"/>
</dbReference>
<reference evidence="12 13" key="1">
    <citation type="submission" date="2018-05" db="EMBL/GenBank/DDBJ databases">
        <title>Nocardioides silvaticus genome.</title>
        <authorList>
            <person name="Li C."/>
            <person name="Wang G."/>
        </authorList>
    </citation>
    <scope>NUCLEOTIDE SEQUENCE [LARGE SCALE GENOMIC DNA]</scope>
    <source>
        <strain evidence="12 13">CCTCC AB 2018079</strain>
    </source>
</reference>
<keyword evidence="13" id="KW-1185">Reference proteome</keyword>
<comment type="similarity">
    <text evidence="2">Belongs to the methyltransferase superfamily. L-isoaspartyl/D-aspartyl protein methyltransferase family.</text>
</comment>
<keyword evidence="5" id="KW-0963">Cytoplasm</keyword>